<evidence type="ECO:0000256" key="8">
    <source>
        <dbReference type="ARBA" id="ARBA00022882"/>
    </source>
</evidence>
<protein>
    <recommendedName>
        <fullName evidence="15">Calcium-channel protein CCH1</fullName>
    </recommendedName>
</protein>
<feature type="region of interest" description="Disordered" evidence="16">
    <location>
        <begin position="110"/>
        <end position="147"/>
    </location>
</feature>
<keyword evidence="11 17" id="KW-0472">Membrane</keyword>
<feature type="transmembrane region" description="Helical" evidence="17">
    <location>
        <begin position="961"/>
        <end position="991"/>
    </location>
</feature>
<evidence type="ECO:0000256" key="11">
    <source>
        <dbReference type="ARBA" id="ARBA00023136"/>
    </source>
</evidence>
<feature type="transmembrane region" description="Helical" evidence="17">
    <location>
        <begin position="234"/>
        <end position="253"/>
    </location>
</feature>
<keyword evidence="7" id="KW-0106">Calcium</keyword>
<dbReference type="Gene3D" id="1.10.238.10">
    <property type="entry name" value="EF-hand"/>
    <property type="match status" value="1"/>
</dbReference>
<dbReference type="GO" id="GO:0008331">
    <property type="term" value="F:high voltage-gated calcium channel activity"/>
    <property type="evidence" value="ECO:0007669"/>
    <property type="project" value="TreeGrafter"/>
</dbReference>
<feature type="transmembrane region" description="Helical" evidence="17">
    <location>
        <begin position="1282"/>
        <end position="1305"/>
    </location>
</feature>
<dbReference type="GO" id="GO:0098703">
    <property type="term" value="P:calcium ion import across plasma membrane"/>
    <property type="evidence" value="ECO:0007669"/>
    <property type="project" value="TreeGrafter"/>
</dbReference>
<dbReference type="GO" id="GO:0005891">
    <property type="term" value="C:voltage-gated calcium channel complex"/>
    <property type="evidence" value="ECO:0007669"/>
    <property type="project" value="TreeGrafter"/>
</dbReference>
<dbReference type="PANTHER" id="PTHR45628:SF7">
    <property type="entry name" value="VOLTAGE-DEPENDENT CALCIUM CHANNEL TYPE A SUBUNIT ALPHA-1"/>
    <property type="match status" value="1"/>
</dbReference>
<feature type="domain" description="Ion transport" evidence="18">
    <location>
        <begin position="20"/>
        <end position="393"/>
    </location>
</feature>
<organism evidence="19 20">
    <name type="scientific">Linderina pennispora</name>
    <dbReference type="NCBI Taxonomy" id="61395"/>
    <lineage>
        <taxon>Eukaryota</taxon>
        <taxon>Fungi</taxon>
        <taxon>Fungi incertae sedis</taxon>
        <taxon>Zoopagomycota</taxon>
        <taxon>Kickxellomycotina</taxon>
        <taxon>Kickxellomycetes</taxon>
        <taxon>Kickxellales</taxon>
        <taxon>Kickxellaceae</taxon>
        <taxon>Linderina</taxon>
    </lineage>
</organism>
<feature type="transmembrane region" description="Helical" evidence="17">
    <location>
        <begin position="357"/>
        <end position="381"/>
    </location>
</feature>
<keyword evidence="10" id="KW-0406">Ion transport</keyword>
<dbReference type="STRING" id="61395.A0A1Y1WA06"/>
<feature type="transmembrane region" description="Helical" evidence="17">
    <location>
        <begin position="875"/>
        <end position="897"/>
    </location>
</feature>
<feature type="transmembrane region" description="Helical" evidence="17">
    <location>
        <begin position="1229"/>
        <end position="1262"/>
    </location>
</feature>
<evidence type="ECO:0000256" key="4">
    <source>
        <dbReference type="ARBA" id="ARBA00022568"/>
    </source>
</evidence>
<evidence type="ECO:0000256" key="6">
    <source>
        <dbReference type="ARBA" id="ARBA00022692"/>
    </source>
</evidence>
<evidence type="ECO:0000313" key="20">
    <source>
        <dbReference type="Proteomes" id="UP000193922"/>
    </source>
</evidence>
<evidence type="ECO:0000256" key="15">
    <source>
        <dbReference type="ARBA" id="ARBA00067459"/>
    </source>
</evidence>
<dbReference type="OrthoDB" id="416585at2759"/>
<feature type="transmembrane region" description="Helical" evidence="17">
    <location>
        <begin position="1084"/>
        <end position="1107"/>
    </location>
</feature>
<comment type="subcellular location">
    <subcellularLocation>
        <location evidence="1">Cell membrane</location>
        <topology evidence="1">Multi-pass membrane protein</topology>
    </subcellularLocation>
</comment>
<keyword evidence="8" id="KW-0851">Voltage-gated channel</keyword>
<evidence type="ECO:0000256" key="13">
    <source>
        <dbReference type="ARBA" id="ARBA00023303"/>
    </source>
</evidence>
<keyword evidence="12" id="KW-0325">Glycoprotein</keyword>
<dbReference type="InterPro" id="IPR005821">
    <property type="entry name" value="Ion_trans_dom"/>
</dbReference>
<feature type="transmembrane region" description="Helical" evidence="17">
    <location>
        <begin position="328"/>
        <end position="351"/>
    </location>
</feature>
<evidence type="ECO:0000256" key="2">
    <source>
        <dbReference type="ARBA" id="ARBA00022448"/>
    </source>
</evidence>
<dbReference type="GeneID" id="63801603"/>
<name>A0A1Y1WA06_9FUNG</name>
<feature type="domain" description="Ion transport" evidence="18">
    <location>
        <begin position="1162"/>
        <end position="1405"/>
    </location>
</feature>
<feature type="transmembrane region" description="Helical" evidence="17">
    <location>
        <begin position="917"/>
        <end position="940"/>
    </location>
</feature>
<gene>
    <name evidence="19" type="ORF">DL89DRAFT_235123</name>
</gene>
<dbReference type="Gene3D" id="1.20.120.350">
    <property type="entry name" value="Voltage-gated potassium channels. Chain C"/>
    <property type="match status" value="1"/>
</dbReference>
<evidence type="ECO:0000256" key="16">
    <source>
        <dbReference type="SAM" id="MobiDB-lite"/>
    </source>
</evidence>
<evidence type="ECO:0000259" key="18">
    <source>
        <dbReference type="Pfam" id="PF00520"/>
    </source>
</evidence>
<evidence type="ECO:0000256" key="9">
    <source>
        <dbReference type="ARBA" id="ARBA00022989"/>
    </source>
</evidence>
<dbReference type="RefSeq" id="XP_040743853.1">
    <property type="nucleotide sequence ID" value="XM_040884955.1"/>
</dbReference>
<comment type="caution">
    <text evidence="19">The sequence shown here is derived from an EMBL/GenBank/DDBJ whole genome shotgun (WGS) entry which is preliminary data.</text>
</comment>
<evidence type="ECO:0000256" key="12">
    <source>
        <dbReference type="ARBA" id="ARBA00023180"/>
    </source>
</evidence>
<comment type="similarity">
    <text evidence="14">Belongs to the calcium channel alpha-1 subunit (TC 1.A.1.11) family.</text>
</comment>
<dbReference type="SUPFAM" id="SSF81324">
    <property type="entry name" value="Voltage-gated potassium channels"/>
    <property type="match status" value="3"/>
</dbReference>
<keyword evidence="6 17" id="KW-0812">Transmembrane</keyword>
<proteinExistence type="inferred from homology"/>
<feature type="transmembrane region" description="Helical" evidence="17">
    <location>
        <begin position="836"/>
        <end position="855"/>
    </location>
</feature>
<feature type="transmembrane region" description="Helical" evidence="17">
    <location>
        <begin position="591"/>
        <end position="612"/>
    </location>
</feature>
<evidence type="ECO:0000256" key="17">
    <source>
        <dbReference type="SAM" id="Phobius"/>
    </source>
</evidence>
<evidence type="ECO:0000256" key="1">
    <source>
        <dbReference type="ARBA" id="ARBA00004651"/>
    </source>
</evidence>
<keyword evidence="4" id="KW-0109">Calcium transport</keyword>
<feature type="transmembrane region" description="Helical" evidence="17">
    <location>
        <begin position="1317"/>
        <end position="1334"/>
    </location>
</feature>
<keyword evidence="5" id="KW-0107">Calcium channel</keyword>
<feature type="domain" description="Ion transport" evidence="18">
    <location>
        <begin position="447"/>
        <end position="661"/>
    </location>
</feature>
<dbReference type="PANTHER" id="PTHR45628">
    <property type="entry name" value="VOLTAGE-DEPENDENT CALCIUM CHANNEL TYPE A SUBUNIT ALPHA-1"/>
    <property type="match status" value="1"/>
</dbReference>
<keyword evidence="20" id="KW-1185">Reference proteome</keyword>
<evidence type="ECO:0000256" key="14">
    <source>
        <dbReference type="ARBA" id="ARBA00061395"/>
    </source>
</evidence>
<dbReference type="Gene3D" id="1.10.287.70">
    <property type="match status" value="4"/>
</dbReference>
<feature type="transmembrane region" description="Helical" evidence="17">
    <location>
        <begin position="1370"/>
        <end position="1394"/>
    </location>
</feature>
<evidence type="ECO:0000256" key="7">
    <source>
        <dbReference type="ARBA" id="ARBA00022837"/>
    </source>
</evidence>
<evidence type="ECO:0000256" key="3">
    <source>
        <dbReference type="ARBA" id="ARBA00022475"/>
    </source>
</evidence>
<accession>A0A1Y1WA06</accession>
<dbReference type="Pfam" id="PF00520">
    <property type="entry name" value="Ion_trans"/>
    <property type="match status" value="4"/>
</dbReference>
<feature type="compositionally biased region" description="Basic residues" evidence="16">
    <location>
        <begin position="119"/>
        <end position="131"/>
    </location>
</feature>
<keyword evidence="13" id="KW-0407">Ion channel</keyword>
<feature type="transmembrane region" description="Helical" evidence="17">
    <location>
        <begin position="624"/>
        <end position="651"/>
    </location>
</feature>
<feature type="transmembrane region" description="Helical" evidence="17">
    <location>
        <begin position="1202"/>
        <end position="1222"/>
    </location>
</feature>
<dbReference type="Proteomes" id="UP000193922">
    <property type="component" value="Unassembled WGS sequence"/>
</dbReference>
<dbReference type="FunFam" id="1.10.287.70:FF:000093">
    <property type="entry name" value="Calcium channel subunit Cch1"/>
    <property type="match status" value="1"/>
</dbReference>
<feature type="transmembrane region" description="Helical" evidence="17">
    <location>
        <begin position="1163"/>
        <end position="1182"/>
    </location>
</feature>
<dbReference type="EMBL" id="MCFD01000006">
    <property type="protein sequence ID" value="ORX70215.1"/>
    <property type="molecule type" value="Genomic_DNA"/>
</dbReference>
<keyword evidence="3" id="KW-1003">Cell membrane</keyword>
<evidence type="ECO:0000256" key="5">
    <source>
        <dbReference type="ARBA" id="ARBA00022673"/>
    </source>
</evidence>
<sequence>MGIFSPTNLVRVWLARLFSHRLTSCLMTALLLAYFCVCASENLDSPEPHGLVDSWPRAIRSTLFFVFTMEMMARIIVTGFLFDQQLTPTDFYVNIVGKIPAVRWLWKPKDKTEQQGRPCGRRRRRHRRRQSQHSSRPSAPMVPQKPPRLQYKGNAHVSGPMRPFLRHTYNRLDLVSLVAFWVAAAISSTHRHKEVITLLDALAAIRFVRFMSLTPGSYSVIGSLKRSAPMLGKVSLYMGFFFLLFACLGVTIFRGAFSRRCISAATLESAVPERYCCSYMENGRRQPYLVGSGTPTVNQSPRAYACPQGQICMTVGNPSNSLMNYDNIFASAVQVFIVASAQGWADIMYIVMDSISYVSSVYFVSCVMIIQLWLINLFVAVTNEAFAKIREEADRCKLGKEPVPAWRRLTPEEVERAGGWRNRGTQDFWCFLVIVDIYYKVVWRVDKSDHTVASYQTISKVASAMFGVEIVVRMARAWRICPKPRTVLNIVDSIIAVADIIMEFGRFSDSQAHRIMYVFSSLRTYRLIENFPKTRALMHKIKGSIPGLLNVMVTIGLTICLGAAISMQLIGGYVPAEDDDGSFIQMRYNTYPHALLSTYQLFSGADWTDLLWEATGQMQDKNENWLVAIYMCAFYYFTNYILLNMMIALIMDNFETSEKEKRIRQLAEFHNSLTRTTASDDNNDDAVRQPVIDKGKGVDHEGCGTGVSSEIMIDVGSSSSELRSRGGRRSGSGVSSTGVLRSPRISISQSGNRLEVGGMQGILFGKSSAEQRIVAQERWETARREFESAHPTYNKSLFLFAPDSMFRQICYMLDTGFRFSEDAFRTTPKYWRWAHYAWEALGFAVTILSIMVLCIDTPIRRKHIMDSGQMGQFSWFFFTTMALGIFCTIEIAIKAVAHGFVLAPHACMKSPWNIIDLLVSVSLFVSLHTLVGGSNMTRFIRFLRSLRSLRLISKFKDARDAFNNLLVGSAARIIVALWIMLLLLIPCAILAHNMWYDMLFACNDDSVDGRVGCIGEYFDSDLGILIPRIWENPRNYNFDTFGSALSILFTAISNEGWTDVMSNTMAIRGIDLQPRPNHSWWNSLWWVAYIFFATIFILYIFIGIIVASYTQRTGTAFLTTEQRRWLDLKIQLRGTHPPTLPRTLQKKGFRRWCFMASIKTNTWYSRTLTAAALANCVVLLTVYRDRSAEIDKVQKCFRYASYIVFVLDFGINMVGMGVRATLRNANYQLLILCGLIIILFEFMFTTLGAASLGSVMLLYKLMLISDTLNELTRMIIGGFRPILILFWVWMVMTLIFTLLTVELWGLTRAGPETSAHANFWSFLPAFLTLLRFSYGENWNYLITDLQVQYPHCVQSYNGSYLQTDCGQTGLTYLIFFTYNLVSMYIFVNVFIGVVTDNFQYCYQSSSSYKLLTRQEIRQFRVTWWRFDPEGTGYIPREKYAAFFSKLKPPFNVGMYGDRLKLKHLIDRVRYTHGNFDAYTHPGHDNEPLQYDLNITELEHCLQHADPYQMMLNRREFNRIYQEALLIDDPKRGMGFTQMLVFLARKKMVDPATAFLVEETLRYNDLAEQVDEVLRQKFVEDVIISSVRRRKFLTAMKLHRSLQGLQSRKQSLRVPISMPHPTLHQAEDGPPIPLVRVHQPELQVDTTGIQRSTISNCEPLSPPAVYLFVTGPGT</sequence>
<evidence type="ECO:0000313" key="19">
    <source>
        <dbReference type="EMBL" id="ORX70215.1"/>
    </source>
</evidence>
<keyword evidence="2" id="KW-0813">Transport</keyword>
<evidence type="ECO:0000256" key="10">
    <source>
        <dbReference type="ARBA" id="ARBA00023065"/>
    </source>
</evidence>
<feature type="region of interest" description="Disordered" evidence="16">
    <location>
        <begin position="718"/>
        <end position="739"/>
    </location>
</feature>
<feature type="domain" description="Ion transport" evidence="18">
    <location>
        <begin position="835"/>
        <end position="1113"/>
    </location>
</feature>
<dbReference type="InterPro" id="IPR027359">
    <property type="entry name" value="Volt_channel_dom_sf"/>
</dbReference>
<dbReference type="InterPro" id="IPR050599">
    <property type="entry name" value="VDCC_alpha-1_subunit"/>
</dbReference>
<reference evidence="19 20" key="1">
    <citation type="submission" date="2016-07" db="EMBL/GenBank/DDBJ databases">
        <title>Pervasive Adenine N6-methylation of Active Genes in Fungi.</title>
        <authorList>
            <consortium name="DOE Joint Genome Institute"/>
            <person name="Mondo S.J."/>
            <person name="Dannebaum R.O."/>
            <person name="Kuo R.C."/>
            <person name="Labutti K."/>
            <person name="Haridas S."/>
            <person name="Kuo A."/>
            <person name="Salamov A."/>
            <person name="Ahrendt S.R."/>
            <person name="Lipzen A."/>
            <person name="Sullivan W."/>
            <person name="Andreopoulos W.B."/>
            <person name="Clum A."/>
            <person name="Lindquist E."/>
            <person name="Daum C."/>
            <person name="Ramamoorthy G.K."/>
            <person name="Gryganskyi A."/>
            <person name="Culley D."/>
            <person name="Magnuson J.K."/>
            <person name="James T.Y."/>
            <person name="O'Malley M.A."/>
            <person name="Stajich J.E."/>
            <person name="Spatafora J.W."/>
            <person name="Visel A."/>
            <person name="Grigoriev I.V."/>
        </authorList>
    </citation>
    <scope>NUCLEOTIDE SEQUENCE [LARGE SCALE GENOMIC DNA]</scope>
    <source>
        <strain evidence="19 20">ATCC 12442</strain>
    </source>
</reference>
<keyword evidence="9 17" id="KW-1133">Transmembrane helix</keyword>
<feature type="transmembrane region" description="Helical" evidence="17">
    <location>
        <begin position="548"/>
        <end position="571"/>
    </location>
</feature>